<reference evidence="1" key="1">
    <citation type="submission" date="2020-07" db="EMBL/GenBank/DDBJ databases">
        <title>Huge and variable diversity of episymbiotic CPR bacteria and DPANN archaea in groundwater ecosystems.</title>
        <authorList>
            <person name="He C.Y."/>
            <person name="Keren R."/>
            <person name="Whittaker M."/>
            <person name="Farag I.F."/>
            <person name="Doudna J."/>
            <person name="Cate J.H.D."/>
            <person name="Banfield J.F."/>
        </authorList>
    </citation>
    <scope>NUCLEOTIDE SEQUENCE</scope>
    <source>
        <strain evidence="1">NC_groundwater_1586_Pr3_B-0.1um_66_15</strain>
    </source>
</reference>
<protein>
    <submittedName>
        <fullName evidence="1">HAD-IIB family hydrolase</fullName>
    </submittedName>
</protein>
<dbReference type="InterPro" id="IPR023214">
    <property type="entry name" value="HAD_sf"/>
</dbReference>
<dbReference type="PANTHER" id="PTHR10000:SF8">
    <property type="entry name" value="HAD SUPERFAMILY HYDROLASE-LIKE, TYPE 3"/>
    <property type="match status" value="1"/>
</dbReference>
<sequence length="265" mass="28859">MKPLTSLPRAAARAVRAVLTDIDDTLTSDGRLPALAYAAMERLRAAGLIVVPVTGRPSGWCDLIARQWPVDAVVGENGAFWFRYDDAARKMIRTYFRSEAERRDDRRRLDAIAAEVLTRVPGTSLAADQQYRAADLAIDFREDVPPLGADDVRRIVDIFERHGATAKVSSIHVNGWYGDHDKLSCSLALLGDVFGIDGRRHPEDVVFVGDSPNDAPMFGYFPNAVGVANVRQFEGRIEALPAYVAEASFGAGFAEVATALLAARG</sequence>
<dbReference type="Pfam" id="PF08282">
    <property type="entry name" value="Hydrolase_3"/>
    <property type="match status" value="1"/>
</dbReference>
<evidence type="ECO:0000313" key="1">
    <source>
        <dbReference type="EMBL" id="MBI4923503.1"/>
    </source>
</evidence>
<dbReference type="InterPro" id="IPR006379">
    <property type="entry name" value="HAD-SF_hydro_IIB"/>
</dbReference>
<gene>
    <name evidence="1" type="ORF">HY834_17325</name>
</gene>
<evidence type="ECO:0000313" key="2">
    <source>
        <dbReference type="Proteomes" id="UP000782610"/>
    </source>
</evidence>
<dbReference type="EMBL" id="JACRAF010000057">
    <property type="protein sequence ID" value="MBI4923503.1"/>
    <property type="molecule type" value="Genomic_DNA"/>
</dbReference>
<dbReference type="PANTHER" id="PTHR10000">
    <property type="entry name" value="PHOSPHOSERINE PHOSPHATASE"/>
    <property type="match status" value="1"/>
</dbReference>
<dbReference type="GO" id="GO:0005829">
    <property type="term" value="C:cytosol"/>
    <property type="evidence" value="ECO:0007669"/>
    <property type="project" value="TreeGrafter"/>
</dbReference>
<dbReference type="GO" id="GO:0000287">
    <property type="term" value="F:magnesium ion binding"/>
    <property type="evidence" value="ECO:0007669"/>
    <property type="project" value="TreeGrafter"/>
</dbReference>
<dbReference type="Gene3D" id="3.40.50.1000">
    <property type="entry name" value="HAD superfamily/HAD-like"/>
    <property type="match status" value="2"/>
</dbReference>
<accession>A0A933L3Y8</accession>
<comment type="caution">
    <text evidence="1">The sequence shown here is derived from an EMBL/GenBank/DDBJ whole genome shotgun (WGS) entry which is preliminary data.</text>
</comment>
<proteinExistence type="predicted"/>
<dbReference type="SUPFAM" id="SSF56784">
    <property type="entry name" value="HAD-like"/>
    <property type="match status" value="1"/>
</dbReference>
<dbReference type="Proteomes" id="UP000782610">
    <property type="component" value="Unassembled WGS sequence"/>
</dbReference>
<name>A0A933L3Y8_9HYPH</name>
<organism evidence="1 2">
    <name type="scientific">Devosia nanyangense</name>
    <dbReference type="NCBI Taxonomy" id="1228055"/>
    <lineage>
        <taxon>Bacteria</taxon>
        <taxon>Pseudomonadati</taxon>
        <taxon>Pseudomonadota</taxon>
        <taxon>Alphaproteobacteria</taxon>
        <taxon>Hyphomicrobiales</taxon>
        <taxon>Devosiaceae</taxon>
        <taxon>Devosia</taxon>
    </lineage>
</organism>
<keyword evidence="1" id="KW-0378">Hydrolase</keyword>
<dbReference type="AlphaFoldDB" id="A0A933L3Y8"/>
<dbReference type="NCBIfam" id="TIGR01484">
    <property type="entry name" value="HAD-SF-IIB"/>
    <property type="match status" value="1"/>
</dbReference>
<dbReference type="InterPro" id="IPR036412">
    <property type="entry name" value="HAD-like_sf"/>
</dbReference>
<dbReference type="GO" id="GO:0016791">
    <property type="term" value="F:phosphatase activity"/>
    <property type="evidence" value="ECO:0007669"/>
    <property type="project" value="TreeGrafter"/>
</dbReference>